<evidence type="ECO:0000256" key="1">
    <source>
        <dbReference type="SAM" id="MobiDB-lite"/>
    </source>
</evidence>
<keyword evidence="2" id="KW-0812">Transmembrane</keyword>
<evidence type="ECO:0000313" key="3">
    <source>
        <dbReference type="EMBL" id="MCI35464.1"/>
    </source>
</evidence>
<name>A0A392RHE5_9FABA</name>
<protein>
    <submittedName>
        <fullName evidence="3">Uncharacterized protein</fullName>
    </submittedName>
</protein>
<keyword evidence="4" id="KW-1185">Reference proteome</keyword>
<sequence>SSPPSPNVNFDAPPVQPTLPLLPPNVNFDAPPVQPTLPLPPPNVNFDAPPVQPTLPPPSSTVNGDDVFHDIKNLKSEIRELTYLLFVIYFAILIKWIGELIVYLLFPQ</sequence>
<reference evidence="3 4" key="1">
    <citation type="journal article" date="2018" name="Front. Plant Sci.">
        <title>Red Clover (Trifolium pratense) and Zigzag Clover (T. medium) - A Picture of Genomic Similarities and Differences.</title>
        <authorList>
            <person name="Dluhosova J."/>
            <person name="Istvanek J."/>
            <person name="Nedelnik J."/>
            <person name="Repkova J."/>
        </authorList>
    </citation>
    <scope>NUCLEOTIDE SEQUENCE [LARGE SCALE GENOMIC DNA]</scope>
    <source>
        <strain evidence="4">cv. 10/8</strain>
        <tissue evidence="3">Leaf</tissue>
    </source>
</reference>
<evidence type="ECO:0000256" key="2">
    <source>
        <dbReference type="SAM" id="Phobius"/>
    </source>
</evidence>
<comment type="caution">
    <text evidence="3">The sequence shown here is derived from an EMBL/GenBank/DDBJ whole genome shotgun (WGS) entry which is preliminary data.</text>
</comment>
<accession>A0A392RHE5</accession>
<keyword evidence="2" id="KW-1133">Transmembrane helix</keyword>
<feature type="region of interest" description="Disordered" evidence="1">
    <location>
        <begin position="39"/>
        <end position="62"/>
    </location>
</feature>
<organism evidence="3 4">
    <name type="scientific">Trifolium medium</name>
    <dbReference type="NCBI Taxonomy" id="97028"/>
    <lineage>
        <taxon>Eukaryota</taxon>
        <taxon>Viridiplantae</taxon>
        <taxon>Streptophyta</taxon>
        <taxon>Embryophyta</taxon>
        <taxon>Tracheophyta</taxon>
        <taxon>Spermatophyta</taxon>
        <taxon>Magnoliopsida</taxon>
        <taxon>eudicotyledons</taxon>
        <taxon>Gunneridae</taxon>
        <taxon>Pentapetalae</taxon>
        <taxon>rosids</taxon>
        <taxon>fabids</taxon>
        <taxon>Fabales</taxon>
        <taxon>Fabaceae</taxon>
        <taxon>Papilionoideae</taxon>
        <taxon>50 kb inversion clade</taxon>
        <taxon>NPAAA clade</taxon>
        <taxon>Hologalegina</taxon>
        <taxon>IRL clade</taxon>
        <taxon>Trifolieae</taxon>
        <taxon>Trifolium</taxon>
    </lineage>
</organism>
<feature type="transmembrane region" description="Helical" evidence="2">
    <location>
        <begin position="81"/>
        <end position="106"/>
    </location>
</feature>
<keyword evidence="2" id="KW-0472">Membrane</keyword>
<proteinExistence type="predicted"/>
<dbReference type="Proteomes" id="UP000265520">
    <property type="component" value="Unassembled WGS sequence"/>
</dbReference>
<dbReference type="EMBL" id="LXQA010223639">
    <property type="protein sequence ID" value="MCI35464.1"/>
    <property type="molecule type" value="Genomic_DNA"/>
</dbReference>
<evidence type="ECO:0000313" key="4">
    <source>
        <dbReference type="Proteomes" id="UP000265520"/>
    </source>
</evidence>
<feature type="non-terminal residue" evidence="3">
    <location>
        <position position="1"/>
    </location>
</feature>
<dbReference type="AlphaFoldDB" id="A0A392RHE5"/>
<feature type="compositionally biased region" description="Pro residues" evidence="1">
    <location>
        <begin position="50"/>
        <end position="59"/>
    </location>
</feature>